<evidence type="ECO:0000313" key="3">
    <source>
        <dbReference type="Proteomes" id="UP000265000"/>
    </source>
</evidence>
<proteinExistence type="predicted"/>
<name>A0A3Q2TM67_FUNHE</name>
<keyword evidence="3" id="KW-1185">Reference proteome</keyword>
<evidence type="ECO:0008006" key="4">
    <source>
        <dbReference type="Google" id="ProtNLM"/>
    </source>
</evidence>
<feature type="signal peptide" evidence="1">
    <location>
        <begin position="1"/>
        <end position="21"/>
    </location>
</feature>
<evidence type="ECO:0000313" key="2">
    <source>
        <dbReference type="Ensembl" id="ENSFHEP00000017550.1"/>
    </source>
</evidence>
<evidence type="ECO:0000256" key="1">
    <source>
        <dbReference type="SAM" id="SignalP"/>
    </source>
</evidence>
<reference evidence="2" key="1">
    <citation type="submission" date="2025-08" db="UniProtKB">
        <authorList>
            <consortium name="Ensembl"/>
        </authorList>
    </citation>
    <scope>IDENTIFICATION</scope>
</reference>
<protein>
    <recommendedName>
        <fullName evidence="4">Chemokine interleukin-8-like domain-containing protein</fullName>
    </recommendedName>
</protein>
<sequence>MKPVVLAFLIIWAVIMCCSLGWTEIHVYVQAQLPVDRSCAEGLLHAKTWLEHVIKAITHQCTIERIKPEQPCCSSK</sequence>
<keyword evidence="1" id="KW-0732">Signal</keyword>
<dbReference type="AlphaFoldDB" id="A0A3Q2TM67"/>
<dbReference type="Ensembl" id="ENSFHET00000026259.1">
    <property type="protein sequence ID" value="ENSFHEP00000017550.1"/>
    <property type="gene ID" value="ENSFHEG00000019295.1"/>
</dbReference>
<reference evidence="2" key="2">
    <citation type="submission" date="2025-09" db="UniProtKB">
        <authorList>
            <consortium name="Ensembl"/>
        </authorList>
    </citation>
    <scope>IDENTIFICATION</scope>
</reference>
<dbReference type="Proteomes" id="UP000265000">
    <property type="component" value="Unplaced"/>
</dbReference>
<accession>A0A3Q2TM67</accession>
<organism evidence="2 3">
    <name type="scientific">Fundulus heteroclitus</name>
    <name type="common">Killifish</name>
    <name type="synonym">Mummichog</name>
    <dbReference type="NCBI Taxonomy" id="8078"/>
    <lineage>
        <taxon>Eukaryota</taxon>
        <taxon>Metazoa</taxon>
        <taxon>Chordata</taxon>
        <taxon>Craniata</taxon>
        <taxon>Vertebrata</taxon>
        <taxon>Euteleostomi</taxon>
        <taxon>Actinopterygii</taxon>
        <taxon>Neopterygii</taxon>
        <taxon>Teleostei</taxon>
        <taxon>Neoteleostei</taxon>
        <taxon>Acanthomorphata</taxon>
        <taxon>Ovalentaria</taxon>
        <taxon>Atherinomorphae</taxon>
        <taxon>Cyprinodontiformes</taxon>
        <taxon>Fundulidae</taxon>
        <taxon>Fundulus</taxon>
    </lineage>
</organism>
<feature type="chain" id="PRO_5018533261" description="Chemokine interleukin-8-like domain-containing protein" evidence="1">
    <location>
        <begin position="22"/>
        <end position="76"/>
    </location>
</feature>